<dbReference type="SUPFAM" id="SSF52402">
    <property type="entry name" value="Adenine nucleotide alpha hydrolases-like"/>
    <property type="match status" value="1"/>
</dbReference>
<evidence type="ECO:0000256" key="13">
    <source>
        <dbReference type="ARBA" id="ARBA00061472"/>
    </source>
</evidence>
<evidence type="ECO:0000256" key="16">
    <source>
        <dbReference type="ARBA" id="ARBA00075337"/>
    </source>
</evidence>
<evidence type="ECO:0000256" key="14">
    <source>
        <dbReference type="ARBA" id="ARBA00066827"/>
    </source>
</evidence>
<evidence type="ECO:0000256" key="6">
    <source>
        <dbReference type="ARBA" id="ARBA00022741"/>
    </source>
</evidence>
<dbReference type="GO" id="GO:0009228">
    <property type="term" value="P:thiamine biosynthetic process"/>
    <property type="evidence" value="ECO:0007669"/>
    <property type="project" value="UniProtKB-KW"/>
</dbReference>
<dbReference type="GO" id="GO:0002937">
    <property type="term" value="P:tRNA 4-thiouridine biosynthesis"/>
    <property type="evidence" value="ECO:0007669"/>
    <property type="project" value="TreeGrafter"/>
</dbReference>
<evidence type="ECO:0000313" key="22">
    <source>
        <dbReference type="Proteomes" id="UP000254664"/>
    </source>
</evidence>
<dbReference type="Gene3D" id="3.40.50.620">
    <property type="entry name" value="HUPs"/>
    <property type="match status" value="1"/>
</dbReference>
<feature type="binding site" evidence="19">
    <location>
        <position position="259"/>
    </location>
    <ligand>
        <name>ATP</name>
        <dbReference type="ChEBI" id="CHEBI:30616"/>
    </ligand>
</feature>
<feature type="binding site" evidence="19">
    <location>
        <position position="290"/>
    </location>
    <ligand>
        <name>ATP</name>
        <dbReference type="ChEBI" id="CHEBI:30616"/>
    </ligand>
</feature>
<feature type="binding site" evidence="19">
    <location>
        <begin position="202"/>
        <end position="203"/>
    </location>
    <ligand>
        <name>ATP</name>
        <dbReference type="ChEBI" id="CHEBI:30616"/>
    </ligand>
</feature>
<dbReference type="AlphaFoldDB" id="A0A381JBT7"/>
<evidence type="ECO:0000256" key="8">
    <source>
        <dbReference type="ARBA" id="ARBA00022884"/>
    </source>
</evidence>
<keyword evidence="4 19" id="KW-0820">tRNA-binding</keyword>
<dbReference type="InterPro" id="IPR049961">
    <property type="entry name" value="ThiI_N"/>
</dbReference>
<dbReference type="InterPro" id="IPR014729">
    <property type="entry name" value="Rossmann-like_a/b/a_fold"/>
</dbReference>
<dbReference type="InterPro" id="IPR049962">
    <property type="entry name" value="THUMP_ThiI"/>
</dbReference>
<evidence type="ECO:0000256" key="3">
    <source>
        <dbReference type="ARBA" id="ARBA00022490"/>
    </source>
</evidence>
<dbReference type="PANTHER" id="PTHR43209:SF1">
    <property type="entry name" value="TRNA SULFURTRANSFERASE"/>
    <property type="match status" value="1"/>
</dbReference>
<dbReference type="InterPro" id="IPR020536">
    <property type="entry name" value="ThiI_AANH"/>
</dbReference>
<gene>
    <name evidence="19 21" type="primary">thiI</name>
    <name evidence="21" type="ORF">NCTC9836_02200</name>
</gene>
<keyword evidence="6 19" id="KW-0547">Nucleotide-binding</keyword>
<dbReference type="OrthoDB" id="9773948at2"/>
<dbReference type="Pfam" id="PF02568">
    <property type="entry name" value="ThiI"/>
    <property type="match status" value="1"/>
</dbReference>
<dbReference type="PROSITE" id="PS51165">
    <property type="entry name" value="THUMP"/>
    <property type="match status" value="1"/>
</dbReference>
<keyword evidence="7 19" id="KW-0067">ATP-binding</keyword>
<comment type="function">
    <text evidence="12 19">Catalyzes the ATP-dependent transfer of a sulfur to tRNA to produce 4-thiouridine in position 8 of tRNAs, which functions as a near-UV photosensor. Also catalyzes the transfer of sulfur to the sulfur carrier protein ThiS, forming ThiS-thiocarboxylate. This is a step in the synthesis of thiazole, in the thiamine biosynthesis pathway. The sulfur is donated as persulfide by IscS.</text>
</comment>
<feature type="binding site" evidence="19">
    <location>
        <position position="281"/>
    </location>
    <ligand>
        <name>ATP</name>
        <dbReference type="ChEBI" id="CHEBI:30616"/>
    </ligand>
</feature>
<dbReference type="GO" id="GO:0009229">
    <property type="term" value="P:thiamine diphosphate biosynthetic process"/>
    <property type="evidence" value="ECO:0007669"/>
    <property type="project" value="UniProtKB-UniRule"/>
</dbReference>
<dbReference type="UniPathway" id="UPA00060"/>
<dbReference type="CDD" id="cd01712">
    <property type="entry name" value="PPase_ThiI"/>
    <property type="match status" value="1"/>
</dbReference>
<keyword evidence="3 19" id="KW-0963">Cytoplasm</keyword>
<evidence type="ECO:0000256" key="9">
    <source>
        <dbReference type="ARBA" id="ARBA00022977"/>
    </source>
</evidence>
<feature type="binding site" evidence="19">
    <location>
        <begin position="177"/>
        <end position="178"/>
    </location>
    <ligand>
        <name>ATP</name>
        <dbReference type="ChEBI" id="CHEBI:30616"/>
    </ligand>
</feature>
<evidence type="ECO:0000256" key="2">
    <source>
        <dbReference type="ARBA" id="ARBA00004948"/>
    </source>
</evidence>
<dbReference type="Pfam" id="PF02926">
    <property type="entry name" value="THUMP"/>
    <property type="match status" value="1"/>
</dbReference>
<dbReference type="EMBL" id="UFWZ01000001">
    <property type="protein sequence ID" value="SUY47857.1"/>
    <property type="molecule type" value="Genomic_DNA"/>
</dbReference>
<evidence type="ECO:0000256" key="4">
    <source>
        <dbReference type="ARBA" id="ARBA00022555"/>
    </source>
</evidence>
<dbReference type="InterPro" id="IPR050102">
    <property type="entry name" value="tRNA_sulfurtransferase_ThiI"/>
</dbReference>
<evidence type="ECO:0000256" key="19">
    <source>
        <dbReference type="HAMAP-Rule" id="MF_00021"/>
    </source>
</evidence>
<evidence type="ECO:0000256" key="5">
    <source>
        <dbReference type="ARBA" id="ARBA00022679"/>
    </source>
</evidence>
<keyword evidence="9 19" id="KW-0784">Thiamine biosynthesis</keyword>
<dbReference type="SUPFAM" id="SSF143437">
    <property type="entry name" value="THUMP domain-like"/>
    <property type="match status" value="1"/>
</dbReference>
<evidence type="ECO:0000256" key="12">
    <source>
        <dbReference type="ARBA" id="ARBA00058382"/>
    </source>
</evidence>
<dbReference type="Gene3D" id="3.30.2130.30">
    <property type="match status" value="1"/>
</dbReference>
<dbReference type="GO" id="GO:0005524">
    <property type="term" value="F:ATP binding"/>
    <property type="evidence" value="ECO:0007669"/>
    <property type="project" value="UniProtKB-UniRule"/>
</dbReference>
<accession>A0A381JBT7</accession>
<comment type="catalytic activity">
    <reaction evidence="10 19">
        <text>[ThiI sulfur-carrier protein]-S-sulfanyl-L-cysteine + a uridine in tRNA + 2 reduced [2Fe-2S]-[ferredoxin] + ATP + H(+) = [ThiI sulfur-carrier protein]-L-cysteine + a 4-thiouridine in tRNA + 2 oxidized [2Fe-2S]-[ferredoxin] + AMP + diphosphate</text>
        <dbReference type="Rhea" id="RHEA:24176"/>
        <dbReference type="Rhea" id="RHEA-COMP:10000"/>
        <dbReference type="Rhea" id="RHEA-COMP:10001"/>
        <dbReference type="Rhea" id="RHEA-COMP:13337"/>
        <dbReference type="Rhea" id="RHEA-COMP:13338"/>
        <dbReference type="Rhea" id="RHEA-COMP:13339"/>
        <dbReference type="Rhea" id="RHEA-COMP:13340"/>
        <dbReference type="ChEBI" id="CHEBI:15378"/>
        <dbReference type="ChEBI" id="CHEBI:29950"/>
        <dbReference type="ChEBI" id="CHEBI:30616"/>
        <dbReference type="ChEBI" id="CHEBI:33019"/>
        <dbReference type="ChEBI" id="CHEBI:33737"/>
        <dbReference type="ChEBI" id="CHEBI:33738"/>
        <dbReference type="ChEBI" id="CHEBI:61963"/>
        <dbReference type="ChEBI" id="CHEBI:65315"/>
        <dbReference type="ChEBI" id="CHEBI:136798"/>
        <dbReference type="ChEBI" id="CHEBI:456215"/>
        <dbReference type="EC" id="2.8.1.4"/>
    </reaction>
</comment>
<evidence type="ECO:0000259" key="20">
    <source>
        <dbReference type="PROSITE" id="PS51165"/>
    </source>
</evidence>
<dbReference type="PANTHER" id="PTHR43209">
    <property type="entry name" value="TRNA SULFURTRANSFERASE"/>
    <property type="match status" value="1"/>
</dbReference>
<keyword evidence="5 19" id="KW-0808">Transferase</keyword>
<dbReference type="HAMAP" id="MF_00021">
    <property type="entry name" value="ThiI"/>
    <property type="match status" value="1"/>
</dbReference>
<keyword evidence="8 19" id="KW-0694">RNA-binding</keyword>
<feature type="domain" description="THUMP" evidence="20">
    <location>
        <begin position="57"/>
        <end position="160"/>
    </location>
</feature>
<evidence type="ECO:0000256" key="7">
    <source>
        <dbReference type="ARBA" id="ARBA00022840"/>
    </source>
</evidence>
<dbReference type="InterPro" id="IPR003720">
    <property type="entry name" value="tRNA_STrfase"/>
</dbReference>
<dbReference type="GO" id="GO:0140741">
    <property type="term" value="F:tRNA-uracil-4 sulfurtransferase activity"/>
    <property type="evidence" value="ECO:0007669"/>
    <property type="project" value="UniProtKB-EC"/>
</dbReference>
<sequence>MKRIILVKYASEIFLKGLNRNKFEKKLKENIKKVLKDIDYEFITDQNRWFIAGEDLQGIIDRVKRVFGIAELCIVRMIPAEIEEIKVEALKVMKDINPHDFKVETKRANKDFPIGSLDVSRDLGSYILSNMEEMIVNVNKPEYILNIEIRKNAYVYEKKIKAIGGMPYGMNGSTMLMLSGGFDSPVAGYLMGRRGVELSCVYYHSSPYTSERAKEKVKDLSKILASYTGHIKLYVVPFTDIQMGIVEKCREDELTIIMRRFMMRLACKLASVKGIDSVTTGESVGQVASQTMEGLIVSDDVSDRPVFRPLIAMDKNDIMDIAREAGTYDTSILPYEDCCTIFVPKHPKTKPRLKEIIKSEEALDIELLVKEAINNTELIEF</sequence>
<dbReference type="Proteomes" id="UP000254664">
    <property type="component" value="Unassembled WGS sequence"/>
</dbReference>
<protein>
    <recommendedName>
        <fullName evidence="15 19">Probable tRNA sulfurtransferase</fullName>
        <ecNumber evidence="14 19">2.8.1.4</ecNumber>
    </recommendedName>
    <alternativeName>
        <fullName evidence="16 19">Sulfur carrier protein ThiS sulfurtransferase</fullName>
    </alternativeName>
    <alternativeName>
        <fullName evidence="17 19">Thiamine biosynthesis protein ThiI</fullName>
    </alternativeName>
    <alternativeName>
        <fullName evidence="18 19">tRNA 4-thiouridine synthase</fullName>
    </alternativeName>
</protein>
<dbReference type="GO" id="GO:0052837">
    <property type="term" value="P:thiazole biosynthetic process"/>
    <property type="evidence" value="ECO:0007669"/>
    <property type="project" value="TreeGrafter"/>
</dbReference>
<dbReference type="RefSeq" id="WP_115641739.1">
    <property type="nucleotide sequence ID" value="NZ_UFWZ01000001.1"/>
</dbReference>
<dbReference type="GO" id="GO:0004810">
    <property type="term" value="F:CCA tRNA nucleotidyltransferase activity"/>
    <property type="evidence" value="ECO:0007669"/>
    <property type="project" value="InterPro"/>
</dbReference>
<comment type="similarity">
    <text evidence="13 19">Belongs to the ThiI family.</text>
</comment>
<proteinExistence type="inferred from homology"/>
<dbReference type="InterPro" id="IPR004114">
    <property type="entry name" value="THUMP_dom"/>
</dbReference>
<dbReference type="EC" id="2.8.1.4" evidence="14 19"/>
<evidence type="ECO:0000256" key="17">
    <source>
        <dbReference type="ARBA" id="ARBA00077849"/>
    </source>
</evidence>
<dbReference type="NCBIfam" id="TIGR00342">
    <property type="entry name" value="tRNA uracil 4-sulfurtransferase ThiI"/>
    <property type="match status" value="1"/>
</dbReference>
<dbReference type="InterPro" id="IPR054173">
    <property type="entry name" value="ThiI_fer"/>
</dbReference>
<name>A0A381JBT7_9CLOT</name>
<comment type="catalytic activity">
    <reaction evidence="11 19">
        <text>[ThiS sulfur-carrier protein]-C-terminal Gly-Gly-AMP + S-sulfanyl-L-cysteinyl-[cysteine desulfurase] + AH2 = [ThiS sulfur-carrier protein]-C-terminal-Gly-aminoethanethioate + L-cysteinyl-[cysteine desulfurase] + A + AMP + 2 H(+)</text>
        <dbReference type="Rhea" id="RHEA:43340"/>
        <dbReference type="Rhea" id="RHEA-COMP:12157"/>
        <dbReference type="Rhea" id="RHEA-COMP:12158"/>
        <dbReference type="Rhea" id="RHEA-COMP:12910"/>
        <dbReference type="Rhea" id="RHEA-COMP:19908"/>
        <dbReference type="ChEBI" id="CHEBI:13193"/>
        <dbReference type="ChEBI" id="CHEBI:15378"/>
        <dbReference type="ChEBI" id="CHEBI:17499"/>
        <dbReference type="ChEBI" id="CHEBI:29950"/>
        <dbReference type="ChEBI" id="CHEBI:61963"/>
        <dbReference type="ChEBI" id="CHEBI:90618"/>
        <dbReference type="ChEBI" id="CHEBI:232372"/>
        <dbReference type="ChEBI" id="CHEBI:456215"/>
    </reaction>
</comment>
<evidence type="ECO:0000256" key="10">
    <source>
        <dbReference type="ARBA" id="ARBA00050570"/>
    </source>
</evidence>
<dbReference type="CDD" id="cd11716">
    <property type="entry name" value="THUMP_ThiI"/>
    <property type="match status" value="1"/>
</dbReference>
<reference evidence="21 22" key="1">
    <citation type="submission" date="2018-06" db="EMBL/GenBank/DDBJ databases">
        <authorList>
            <consortium name="Pathogen Informatics"/>
            <person name="Doyle S."/>
        </authorList>
    </citation>
    <scope>NUCLEOTIDE SEQUENCE [LARGE SCALE GENOMIC DNA]</scope>
    <source>
        <strain evidence="21 22">NCTC9836</strain>
    </source>
</reference>
<organism evidence="21 22">
    <name type="scientific">Clostridium putrefaciens</name>
    <dbReference type="NCBI Taxonomy" id="99675"/>
    <lineage>
        <taxon>Bacteria</taxon>
        <taxon>Bacillati</taxon>
        <taxon>Bacillota</taxon>
        <taxon>Clostridia</taxon>
        <taxon>Eubacteriales</taxon>
        <taxon>Clostridiaceae</taxon>
        <taxon>Clostridium</taxon>
    </lineage>
</organism>
<dbReference type="SMART" id="SM00981">
    <property type="entry name" value="THUMP"/>
    <property type="match status" value="1"/>
</dbReference>
<evidence type="ECO:0000313" key="21">
    <source>
        <dbReference type="EMBL" id="SUY47857.1"/>
    </source>
</evidence>
<evidence type="ECO:0000256" key="1">
    <source>
        <dbReference type="ARBA" id="ARBA00004496"/>
    </source>
</evidence>
<dbReference type="FunFam" id="3.40.50.620:FF:000053">
    <property type="entry name" value="Probable tRNA sulfurtransferase"/>
    <property type="match status" value="1"/>
</dbReference>
<keyword evidence="22" id="KW-1185">Reference proteome</keyword>
<comment type="pathway">
    <text evidence="2 19">Cofactor biosynthesis; thiamine diphosphate biosynthesis.</text>
</comment>
<evidence type="ECO:0000256" key="18">
    <source>
        <dbReference type="ARBA" id="ARBA00080570"/>
    </source>
</evidence>
<comment type="subcellular location">
    <subcellularLocation>
        <location evidence="1 19">Cytoplasm</location>
    </subcellularLocation>
</comment>
<evidence type="ECO:0000256" key="15">
    <source>
        <dbReference type="ARBA" id="ARBA00071867"/>
    </source>
</evidence>
<evidence type="ECO:0000256" key="11">
    <source>
        <dbReference type="ARBA" id="ARBA00052330"/>
    </source>
</evidence>
<dbReference type="Pfam" id="PF22025">
    <property type="entry name" value="ThiI_fer"/>
    <property type="match status" value="1"/>
</dbReference>
<dbReference type="GO" id="GO:0000049">
    <property type="term" value="F:tRNA binding"/>
    <property type="evidence" value="ECO:0007669"/>
    <property type="project" value="UniProtKB-UniRule"/>
</dbReference>
<dbReference type="GO" id="GO:0005829">
    <property type="term" value="C:cytosol"/>
    <property type="evidence" value="ECO:0007669"/>
    <property type="project" value="TreeGrafter"/>
</dbReference>